<name>A0A1G1XZ00_9BACT</name>
<evidence type="ECO:0000256" key="1">
    <source>
        <dbReference type="SAM" id="Phobius"/>
    </source>
</evidence>
<accession>A0A1G1XZ00</accession>
<feature type="transmembrane region" description="Helical" evidence="1">
    <location>
        <begin position="70"/>
        <end position="88"/>
    </location>
</feature>
<feature type="transmembrane region" description="Helical" evidence="1">
    <location>
        <begin position="5"/>
        <end position="23"/>
    </location>
</feature>
<keyword evidence="1" id="KW-0472">Membrane</keyword>
<keyword evidence="1" id="KW-0812">Transmembrane</keyword>
<dbReference type="AlphaFoldDB" id="A0A1G1XZ00"/>
<evidence type="ECO:0000313" key="3">
    <source>
        <dbReference type="Proteomes" id="UP000178930"/>
    </source>
</evidence>
<keyword evidence="1" id="KW-1133">Transmembrane helix</keyword>
<feature type="transmembrane region" description="Helical" evidence="1">
    <location>
        <begin position="108"/>
        <end position="132"/>
    </location>
</feature>
<proteinExistence type="predicted"/>
<comment type="caution">
    <text evidence="2">The sequence shown here is derived from an EMBL/GenBank/DDBJ whole genome shotgun (WGS) entry which is preliminary data.</text>
</comment>
<protein>
    <submittedName>
        <fullName evidence="2">Uncharacterized protein</fullName>
    </submittedName>
</protein>
<sequence>MTIKFIQLQTIYISLVILLSWIFGFTKDDYNFGHFYFLLWYYSFLMLVVFAPLIFLYYASKSDKIVVGKIFRGFVWFSILVFLVIAGLDFYLTTLESFNLTVLREFGVINFLTMLAPYLVYLTLIILMFAVIRVNRKYEK</sequence>
<organism evidence="2 3">
    <name type="scientific">Candidatus Buchananbacteria bacterium RIFCSPHIGHO2_01_FULL_39_14</name>
    <dbReference type="NCBI Taxonomy" id="1797532"/>
    <lineage>
        <taxon>Bacteria</taxon>
        <taxon>Candidatus Buchananiibacteriota</taxon>
    </lineage>
</organism>
<feature type="transmembrane region" description="Helical" evidence="1">
    <location>
        <begin position="35"/>
        <end position="58"/>
    </location>
</feature>
<reference evidence="2 3" key="1">
    <citation type="journal article" date="2016" name="Nat. Commun.">
        <title>Thousands of microbial genomes shed light on interconnected biogeochemical processes in an aquifer system.</title>
        <authorList>
            <person name="Anantharaman K."/>
            <person name="Brown C.T."/>
            <person name="Hug L.A."/>
            <person name="Sharon I."/>
            <person name="Castelle C.J."/>
            <person name="Probst A.J."/>
            <person name="Thomas B.C."/>
            <person name="Singh A."/>
            <person name="Wilkins M.J."/>
            <person name="Karaoz U."/>
            <person name="Brodie E.L."/>
            <person name="Williams K.H."/>
            <person name="Hubbard S.S."/>
            <person name="Banfield J.F."/>
        </authorList>
    </citation>
    <scope>NUCLEOTIDE SEQUENCE [LARGE SCALE GENOMIC DNA]</scope>
</reference>
<dbReference type="EMBL" id="MHIB01000003">
    <property type="protein sequence ID" value="OGY45309.1"/>
    <property type="molecule type" value="Genomic_DNA"/>
</dbReference>
<gene>
    <name evidence="2" type="ORF">A2729_00535</name>
</gene>
<evidence type="ECO:0000313" key="2">
    <source>
        <dbReference type="EMBL" id="OGY45309.1"/>
    </source>
</evidence>
<dbReference type="Proteomes" id="UP000178930">
    <property type="component" value="Unassembled WGS sequence"/>
</dbReference>